<keyword evidence="4" id="KW-1185">Reference proteome</keyword>
<dbReference type="AlphaFoldDB" id="A0A2P8E2J5"/>
<dbReference type="SUPFAM" id="SSF51735">
    <property type="entry name" value="NAD(P)-binding Rossmann-fold domains"/>
    <property type="match status" value="1"/>
</dbReference>
<protein>
    <submittedName>
        <fullName evidence="3">Putative dehydrogenase</fullName>
    </submittedName>
</protein>
<organism evidence="3 4">
    <name type="scientific">Haloactinopolyspora alba</name>
    <dbReference type="NCBI Taxonomy" id="648780"/>
    <lineage>
        <taxon>Bacteria</taxon>
        <taxon>Bacillati</taxon>
        <taxon>Actinomycetota</taxon>
        <taxon>Actinomycetes</taxon>
        <taxon>Jiangellales</taxon>
        <taxon>Jiangellaceae</taxon>
        <taxon>Haloactinopolyspora</taxon>
    </lineage>
</organism>
<accession>A0A2P8E2J5</accession>
<evidence type="ECO:0000259" key="1">
    <source>
        <dbReference type="Pfam" id="PF01408"/>
    </source>
</evidence>
<dbReference type="OrthoDB" id="9815825at2"/>
<sequence>MRVGFLSSAHVHADAYVANFRAAGVEVAGVTDDDAERGTRWAQAHDVPWRASPEQLLDDGVDAVVVCSETVHHRSLVERAAAAGVAVLCEKPLATNEDDARAIVAVCAEAGVPLMTAFPMRFSPPLRETAGLLADGALGHVYACSGTNQSVLPIRHGAWFADPVLAGGGAVMDHTVHLADVLRWYLGHDPVEVYAATNRVLHRDAVNVETGGLVMLTYPDGVFATIDSSWSRPDDYPTWGGLTLELVGENGTIGVDAFGQHLTVHGGSQGPLAWPMWGSDANQGMIDEFVDVVRTGRTPSVTGADGLAATLVALAAYRSAAGNEPVRSSLRP</sequence>
<evidence type="ECO:0000259" key="2">
    <source>
        <dbReference type="Pfam" id="PF22725"/>
    </source>
</evidence>
<dbReference type="SUPFAM" id="SSF55347">
    <property type="entry name" value="Glyceraldehyde-3-phosphate dehydrogenase-like, C-terminal domain"/>
    <property type="match status" value="1"/>
</dbReference>
<gene>
    <name evidence="3" type="ORF">CLV30_107181</name>
</gene>
<dbReference type="GO" id="GO:0000166">
    <property type="term" value="F:nucleotide binding"/>
    <property type="evidence" value="ECO:0007669"/>
    <property type="project" value="InterPro"/>
</dbReference>
<dbReference type="Pfam" id="PF01408">
    <property type="entry name" value="GFO_IDH_MocA"/>
    <property type="match status" value="1"/>
</dbReference>
<dbReference type="InterPro" id="IPR051450">
    <property type="entry name" value="Gfo/Idh/MocA_Oxidoreductases"/>
</dbReference>
<dbReference type="InterPro" id="IPR036291">
    <property type="entry name" value="NAD(P)-bd_dom_sf"/>
</dbReference>
<dbReference type="InterPro" id="IPR055170">
    <property type="entry name" value="GFO_IDH_MocA-like_dom"/>
</dbReference>
<evidence type="ECO:0000313" key="3">
    <source>
        <dbReference type="EMBL" id="PSL03700.1"/>
    </source>
</evidence>
<proteinExistence type="predicted"/>
<name>A0A2P8E2J5_9ACTN</name>
<dbReference type="PANTHER" id="PTHR43377:SF1">
    <property type="entry name" value="BILIVERDIN REDUCTASE A"/>
    <property type="match status" value="1"/>
</dbReference>
<dbReference type="EMBL" id="PYGE01000007">
    <property type="protein sequence ID" value="PSL03700.1"/>
    <property type="molecule type" value="Genomic_DNA"/>
</dbReference>
<evidence type="ECO:0000313" key="4">
    <source>
        <dbReference type="Proteomes" id="UP000243528"/>
    </source>
</evidence>
<dbReference type="RefSeq" id="WP_106537439.1">
    <property type="nucleotide sequence ID" value="NZ_PYGE01000007.1"/>
</dbReference>
<dbReference type="InterPro" id="IPR000683">
    <property type="entry name" value="Gfo/Idh/MocA-like_OxRdtase_N"/>
</dbReference>
<reference evidence="3 4" key="1">
    <citation type="submission" date="2018-03" db="EMBL/GenBank/DDBJ databases">
        <title>Genomic Encyclopedia of Archaeal and Bacterial Type Strains, Phase II (KMG-II): from individual species to whole genera.</title>
        <authorList>
            <person name="Goeker M."/>
        </authorList>
    </citation>
    <scope>NUCLEOTIDE SEQUENCE [LARGE SCALE GENOMIC DNA]</scope>
    <source>
        <strain evidence="3 4">DSM 45211</strain>
    </source>
</reference>
<dbReference type="Proteomes" id="UP000243528">
    <property type="component" value="Unassembled WGS sequence"/>
</dbReference>
<dbReference type="Gene3D" id="3.30.360.10">
    <property type="entry name" value="Dihydrodipicolinate Reductase, domain 2"/>
    <property type="match status" value="1"/>
</dbReference>
<dbReference type="PANTHER" id="PTHR43377">
    <property type="entry name" value="BILIVERDIN REDUCTASE A"/>
    <property type="match status" value="1"/>
</dbReference>
<dbReference type="Pfam" id="PF22725">
    <property type="entry name" value="GFO_IDH_MocA_C3"/>
    <property type="match status" value="1"/>
</dbReference>
<feature type="domain" description="Gfo/Idh/MocA-like oxidoreductase N-terminal" evidence="1">
    <location>
        <begin position="9"/>
        <end position="117"/>
    </location>
</feature>
<dbReference type="Gene3D" id="3.40.50.720">
    <property type="entry name" value="NAD(P)-binding Rossmann-like Domain"/>
    <property type="match status" value="1"/>
</dbReference>
<feature type="domain" description="GFO/IDH/MocA-like oxidoreductase" evidence="2">
    <location>
        <begin position="130"/>
        <end position="253"/>
    </location>
</feature>
<comment type="caution">
    <text evidence="3">The sequence shown here is derived from an EMBL/GenBank/DDBJ whole genome shotgun (WGS) entry which is preliminary data.</text>
</comment>